<reference evidence="3" key="1">
    <citation type="submission" date="2012-12" db="EMBL/GenBank/DDBJ databases">
        <authorList>
            <person name="Hellsten U."/>
            <person name="Grimwood J."/>
            <person name="Chapman J.A."/>
            <person name="Shapiro H."/>
            <person name="Aerts A."/>
            <person name="Otillar R.P."/>
            <person name="Terry A.Y."/>
            <person name="Boore J.L."/>
            <person name="Simakov O."/>
            <person name="Marletaz F."/>
            <person name="Cho S.-J."/>
            <person name="Edsinger-Gonzales E."/>
            <person name="Havlak P."/>
            <person name="Kuo D.-H."/>
            <person name="Larsson T."/>
            <person name="Lv J."/>
            <person name="Arendt D."/>
            <person name="Savage R."/>
            <person name="Osoegawa K."/>
            <person name="de Jong P."/>
            <person name="Lindberg D.R."/>
            <person name="Seaver E.C."/>
            <person name="Weisblat D.A."/>
            <person name="Putnam N.H."/>
            <person name="Grigoriev I.V."/>
            <person name="Rokhsar D.S."/>
        </authorList>
    </citation>
    <scope>NUCLEOTIDE SEQUENCE</scope>
</reference>
<evidence type="ECO:0000313" key="3">
    <source>
        <dbReference type="Proteomes" id="UP000015101"/>
    </source>
</evidence>
<reference evidence="1 3" key="2">
    <citation type="journal article" date="2013" name="Nature">
        <title>Insights into bilaterian evolution from three spiralian genomes.</title>
        <authorList>
            <person name="Simakov O."/>
            <person name="Marletaz F."/>
            <person name="Cho S.J."/>
            <person name="Edsinger-Gonzales E."/>
            <person name="Havlak P."/>
            <person name="Hellsten U."/>
            <person name="Kuo D.H."/>
            <person name="Larsson T."/>
            <person name="Lv J."/>
            <person name="Arendt D."/>
            <person name="Savage R."/>
            <person name="Osoegawa K."/>
            <person name="de Jong P."/>
            <person name="Grimwood J."/>
            <person name="Chapman J.A."/>
            <person name="Shapiro H."/>
            <person name="Aerts A."/>
            <person name="Otillar R.P."/>
            <person name="Terry A.Y."/>
            <person name="Boore J.L."/>
            <person name="Grigoriev I.V."/>
            <person name="Lindberg D.R."/>
            <person name="Seaver E.C."/>
            <person name="Weisblat D.A."/>
            <person name="Putnam N.H."/>
            <person name="Rokhsar D.S."/>
        </authorList>
    </citation>
    <scope>NUCLEOTIDE SEQUENCE</scope>
</reference>
<dbReference type="EMBL" id="AMQM01003209">
    <property type="status" value="NOT_ANNOTATED_CDS"/>
    <property type="molecule type" value="Genomic_DNA"/>
</dbReference>
<dbReference type="OrthoDB" id="10055461at2759"/>
<dbReference type="EnsemblMetazoa" id="HelroT169179">
    <property type="protein sequence ID" value="HelroP169179"/>
    <property type="gene ID" value="HelroG169179"/>
</dbReference>
<keyword evidence="3" id="KW-1185">Reference proteome</keyword>
<protein>
    <recommendedName>
        <fullName evidence="4">Endonuclease/exonuclease/phosphatase domain-containing protein</fullName>
    </recommendedName>
</protein>
<dbReference type="KEGG" id="hro:HELRODRAFT_169179"/>
<dbReference type="GeneID" id="20202691"/>
<dbReference type="CTD" id="20202691"/>
<dbReference type="RefSeq" id="XP_009013294.1">
    <property type="nucleotide sequence ID" value="XM_009015046.1"/>
</dbReference>
<dbReference type="HOGENOM" id="CLU_641383_0_0_1"/>
<name>T1F1J1_HELRO</name>
<dbReference type="AlphaFoldDB" id="T1F1J1"/>
<organism evidence="2 3">
    <name type="scientific">Helobdella robusta</name>
    <name type="common">Californian leech</name>
    <dbReference type="NCBI Taxonomy" id="6412"/>
    <lineage>
        <taxon>Eukaryota</taxon>
        <taxon>Metazoa</taxon>
        <taxon>Spiralia</taxon>
        <taxon>Lophotrochozoa</taxon>
        <taxon>Annelida</taxon>
        <taxon>Clitellata</taxon>
        <taxon>Hirudinea</taxon>
        <taxon>Rhynchobdellida</taxon>
        <taxon>Glossiphoniidae</taxon>
        <taxon>Helobdella</taxon>
    </lineage>
</organism>
<reference evidence="2" key="3">
    <citation type="submission" date="2015-06" db="UniProtKB">
        <authorList>
            <consortium name="EnsemblMetazoa"/>
        </authorList>
    </citation>
    <scope>IDENTIFICATION</scope>
</reference>
<evidence type="ECO:0008006" key="4">
    <source>
        <dbReference type="Google" id="ProtNLM"/>
    </source>
</evidence>
<dbReference type="InParanoid" id="T1F1J1"/>
<evidence type="ECO:0000313" key="2">
    <source>
        <dbReference type="EnsemblMetazoa" id="HelroP169179"/>
    </source>
</evidence>
<evidence type="ECO:0000313" key="1">
    <source>
        <dbReference type="EMBL" id="ESO08364.1"/>
    </source>
</evidence>
<dbReference type="EMBL" id="KB096080">
    <property type="protein sequence ID" value="ESO08364.1"/>
    <property type="molecule type" value="Genomic_DNA"/>
</dbReference>
<accession>T1F1J1</accession>
<sequence length="428" mass="48748">MAVLSTMWGKCNMGLRGCIALVSCAAINSEKCPLGVLVAPHRPLQLQSFLVVLETVHATGFRWLQQTKIALVTEVDSRWNWKPLVCVLQAGGSGMVNSIEEGPRKSGLKIARSKHFPNWVTVLIWHLPYRSKTKIDLWTYSFCDLERRAALSETCLPEEVSLFEVGAGYTFFWKGLSGNDPRIHGVGFAVRTNLLKDITETPVWRIHKDDKIVVFGDFNARIGTNFSVWAGIIGRHNLECANSNGIKLLNFCARFGLLRRFLDFPQESIRTGLVRIDLAFLTFCKQRIKPIKKRVSNPDSLSLNLACKESRTKVRQVLRCMENDWWTEKARKLQRLANTKNTQRFYKFLKSVYKTAQHPVHPIKAKDGPAVIRDLEGFVSHWAERFSDLLFCINLVVPTFLETLPKLPVLLSLIALLYLTRLCQPPRK</sequence>
<proteinExistence type="predicted"/>
<gene>
    <name evidence="2" type="primary">20202691</name>
    <name evidence="1" type="ORF">HELRODRAFT_169179</name>
</gene>
<dbReference type="Proteomes" id="UP000015101">
    <property type="component" value="Unassembled WGS sequence"/>
</dbReference>